<comment type="cofactor">
    <cofactor evidence="1">
        <name>Zn(2+)</name>
        <dbReference type="ChEBI" id="CHEBI:29105"/>
    </cofactor>
</comment>
<keyword evidence="8" id="KW-1185">Reference proteome</keyword>
<comment type="caution">
    <text evidence="7">The sequence shown here is derived from an EMBL/GenBank/DDBJ whole genome shotgun (WGS) entry which is preliminary data.</text>
</comment>
<evidence type="ECO:0000256" key="2">
    <source>
        <dbReference type="ARBA" id="ARBA00008072"/>
    </source>
</evidence>
<evidence type="ECO:0000313" key="8">
    <source>
        <dbReference type="Proteomes" id="UP000282323"/>
    </source>
</evidence>
<evidence type="ECO:0000259" key="6">
    <source>
        <dbReference type="Pfam" id="PF00107"/>
    </source>
</evidence>
<feature type="domain" description="Alcohol dehydrogenase-like C-terminal" evidence="6">
    <location>
        <begin position="165"/>
        <end position="267"/>
    </location>
</feature>
<accession>A0A3N6M2H5</accession>
<organism evidence="7 8">
    <name type="scientific">Natrarchaeobius chitinivorans</name>
    <dbReference type="NCBI Taxonomy" id="1679083"/>
    <lineage>
        <taxon>Archaea</taxon>
        <taxon>Methanobacteriati</taxon>
        <taxon>Methanobacteriota</taxon>
        <taxon>Stenosarchaea group</taxon>
        <taxon>Halobacteria</taxon>
        <taxon>Halobacteriales</taxon>
        <taxon>Natrialbaceae</taxon>
        <taxon>Natrarchaeobius</taxon>
    </lineage>
</organism>
<sequence length="345" mass="37771">MTANAAVDGRTLYFTDPSTVEIRSRAVPEPGPDAVRVRTTISAISAGTEGMIYRGDAPASLPADECLEAFDEDLSFPLSYGYAAVGTVTEVGENVSESWLDRRVFAYNPHESDFLAHPEDLLVVPDDVSSREAALFANLETAVNLVLDGGALLGERVVVVGQGVVGLLTTALLSELPLETLVTVEPRENRRRLSEAVGADRTIDPAAKCPVERLESILGEDARADLTYELSGNPDALDDAIAVTGFDGRVLVGSWYGTEQTTLDLGGRFHRDRIEIESTQVSTIDPELAGRWSRERRHRTAWNWLRRLDLSALFTHEIPFENAADAYELIEERPEDAVQVLLAYD</sequence>
<dbReference type="EMBL" id="REGA01000004">
    <property type="protein sequence ID" value="RQG95997.1"/>
    <property type="molecule type" value="Genomic_DNA"/>
</dbReference>
<evidence type="ECO:0000256" key="4">
    <source>
        <dbReference type="ARBA" id="ARBA00022833"/>
    </source>
</evidence>
<dbReference type="OrthoDB" id="168897at2157"/>
<dbReference type="Gene3D" id="3.40.50.720">
    <property type="entry name" value="NAD(P)-binding Rossmann-like Domain"/>
    <property type="match status" value="1"/>
</dbReference>
<dbReference type="CDD" id="cd08255">
    <property type="entry name" value="2-desacetyl-2-hydroxyethyl_bacteriochlorophyllide_like"/>
    <property type="match status" value="1"/>
</dbReference>
<dbReference type="InterPro" id="IPR011032">
    <property type="entry name" value="GroES-like_sf"/>
</dbReference>
<dbReference type="Proteomes" id="UP000282323">
    <property type="component" value="Unassembled WGS sequence"/>
</dbReference>
<dbReference type="Gene3D" id="3.90.180.10">
    <property type="entry name" value="Medium-chain alcohol dehydrogenases, catalytic domain"/>
    <property type="match status" value="2"/>
</dbReference>
<dbReference type="SUPFAM" id="SSF51735">
    <property type="entry name" value="NAD(P)-binding Rossmann-fold domains"/>
    <property type="match status" value="1"/>
</dbReference>
<dbReference type="InterPro" id="IPR036291">
    <property type="entry name" value="NAD(P)-bd_dom_sf"/>
</dbReference>
<evidence type="ECO:0000256" key="3">
    <source>
        <dbReference type="ARBA" id="ARBA00022723"/>
    </source>
</evidence>
<protein>
    <submittedName>
        <fullName evidence="7">Oxidoreductase</fullName>
    </submittedName>
</protein>
<proteinExistence type="inferred from homology"/>
<comment type="similarity">
    <text evidence="2">Belongs to the zinc-containing alcohol dehydrogenase family.</text>
</comment>
<name>A0A3N6M2H5_NATCH</name>
<evidence type="ECO:0000256" key="5">
    <source>
        <dbReference type="ARBA" id="ARBA00023002"/>
    </source>
</evidence>
<dbReference type="InterPro" id="IPR013149">
    <property type="entry name" value="ADH-like_C"/>
</dbReference>
<dbReference type="GO" id="GO:0046872">
    <property type="term" value="F:metal ion binding"/>
    <property type="evidence" value="ECO:0007669"/>
    <property type="project" value="UniProtKB-KW"/>
</dbReference>
<dbReference type="PANTHER" id="PTHR43350:SF19">
    <property type="entry name" value="D-GULOSIDE 3-DEHYDROGENASE"/>
    <property type="match status" value="1"/>
</dbReference>
<keyword evidence="5" id="KW-0560">Oxidoreductase</keyword>
<dbReference type="RefSeq" id="WP_124194998.1">
    <property type="nucleotide sequence ID" value="NZ_REGA01000004.1"/>
</dbReference>
<dbReference type="PANTHER" id="PTHR43350">
    <property type="entry name" value="NAD-DEPENDENT ALCOHOL DEHYDROGENASE"/>
    <property type="match status" value="1"/>
</dbReference>
<reference evidence="7 8" key="1">
    <citation type="submission" date="2018-10" db="EMBL/GenBank/DDBJ databases">
        <title>Natrarchaeobius chitinivorans gen. nov., sp. nov., and Natrarchaeobius haloalkaliphilus sp. nov., alkaliphilic, chitin-utilizing haloarchaea from hypersaline alkaline lakes.</title>
        <authorList>
            <person name="Sorokin D.Y."/>
            <person name="Elcheninov A.G."/>
            <person name="Kostrikina N.A."/>
            <person name="Bale N.J."/>
            <person name="Sinninghe Damste J.S."/>
            <person name="Khijniak T.V."/>
            <person name="Kublanov I.V."/>
            <person name="Toshchakov S.V."/>
        </authorList>
    </citation>
    <scope>NUCLEOTIDE SEQUENCE [LARGE SCALE GENOMIC DNA]</scope>
    <source>
        <strain evidence="7 8">AArcht4T</strain>
    </source>
</reference>
<gene>
    <name evidence="7" type="ORF">EA473_07415</name>
</gene>
<evidence type="ECO:0000313" key="7">
    <source>
        <dbReference type="EMBL" id="RQG95997.1"/>
    </source>
</evidence>
<dbReference type="Pfam" id="PF00107">
    <property type="entry name" value="ADH_zinc_N"/>
    <property type="match status" value="1"/>
</dbReference>
<dbReference type="AlphaFoldDB" id="A0A3N6M2H5"/>
<keyword evidence="3" id="KW-0479">Metal-binding</keyword>
<dbReference type="SUPFAM" id="SSF50129">
    <property type="entry name" value="GroES-like"/>
    <property type="match status" value="1"/>
</dbReference>
<dbReference type="GO" id="GO:0016491">
    <property type="term" value="F:oxidoreductase activity"/>
    <property type="evidence" value="ECO:0007669"/>
    <property type="project" value="UniProtKB-KW"/>
</dbReference>
<evidence type="ECO:0000256" key="1">
    <source>
        <dbReference type="ARBA" id="ARBA00001947"/>
    </source>
</evidence>
<keyword evidence="4" id="KW-0862">Zinc</keyword>